<sequence>MDKKLIYLLISIYKSILHLLK</sequence>
<proteinExistence type="predicted"/>
<accession>H2EFT6</accession>
<organism evidence="1">
    <name type="scientific">Moumouvirus sp. 'Monve'</name>
    <dbReference type="NCBI Taxonomy" id="1128131"/>
    <lineage>
        <taxon>Viruses</taxon>
        <taxon>Varidnaviria</taxon>
        <taxon>Bamfordvirae</taxon>
        <taxon>Nucleocytoviricota</taxon>
        <taxon>Megaviricetes</taxon>
        <taxon>Imitervirales</taxon>
        <taxon>Mimiviridae</taxon>
        <taxon>Megamimivirinae</taxon>
        <taxon>Moumouvirus</taxon>
    </lineage>
</organism>
<evidence type="ECO:0000313" key="1">
    <source>
        <dbReference type="EMBL" id="AEX62988.1"/>
    </source>
</evidence>
<protein>
    <submittedName>
        <fullName evidence="1">Uncharacterized protein</fullName>
    </submittedName>
</protein>
<name>H2EFT6_9VIRU</name>
<reference evidence="1" key="1">
    <citation type="submission" date="2011-10" db="EMBL/GenBank/DDBJ databases">
        <title>Provirophages and transpovirons: unique mobilome of giant viruses.</title>
        <authorList>
            <person name="Desnues C."/>
            <person name="LaScola B."/>
            <person name="Yutin N."/>
            <person name="Fournous G."/>
            <person name="Koonin E."/>
            <person name="Raoult D."/>
        </authorList>
    </citation>
    <scope>NUCLEOTIDE SEQUENCE</scope>
    <source>
        <strain evidence="1">Mv13-mv</strain>
    </source>
</reference>
<gene>
    <name evidence="1" type="ORF">mv_R784</name>
</gene>
<dbReference type="EMBL" id="JN885999">
    <property type="protein sequence ID" value="AEX62988.1"/>
    <property type="molecule type" value="Genomic_DNA"/>
</dbReference>